<protein>
    <recommendedName>
        <fullName evidence="3">Double Cache domain-containing protein</fullName>
    </recommendedName>
</protein>
<dbReference type="Proteomes" id="UP000070371">
    <property type="component" value="Chromosome"/>
</dbReference>
<dbReference type="KEGG" id="hat:RC74_03985"/>
<name>A0A126UWV9_9RHOB</name>
<dbReference type="STRING" id="1579316.RC74_03985"/>
<keyword evidence="2" id="KW-1185">Reference proteome</keyword>
<dbReference type="AlphaFoldDB" id="A0A126UWV9"/>
<evidence type="ECO:0000313" key="1">
    <source>
        <dbReference type="EMBL" id="AML50541.1"/>
    </source>
</evidence>
<gene>
    <name evidence="1" type="ORF">RC74_03985</name>
</gene>
<evidence type="ECO:0000313" key="2">
    <source>
        <dbReference type="Proteomes" id="UP000070371"/>
    </source>
</evidence>
<evidence type="ECO:0008006" key="3">
    <source>
        <dbReference type="Google" id="ProtNLM"/>
    </source>
</evidence>
<organism evidence="1 2">
    <name type="scientific">Falsihalocynthiibacter arcticus</name>
    <dbReference type="NCBI Taxonomy" id="1579316"/>
    <lineage>
        <taxon>Bacteria</taxon>
        <taxon>Pseudomonadati</taxon>
        <taxon>Pseudomonadota</taxon>
        <taxon>Alphaproteobacteria</taxon>
        <taxon>Rhodobacterales</taxon>
        <taxon>Roseobacteraceae</taxon>
        <taxon>Falsihalocynthiibacter</taxon>
    </lineage>
</organism>
<dbReference type="OrthoDB" id="354287at2"/>
<dbReference type="RefSeq" id="WP_039001023.1">
    <property type="nucleotide sequence ID" value="NZ_CP014327.1"/>
</dbReference>
<sequence length="217" mass="23767">MQFFGNIPFSIKLPLVFSTLALIGLATTGITAYSGARDILSEQAQVRLSATLQTRGNGLLDWYEGGEKELLSQTSGPTTQTAAKDLILAFSQIEGSPQSFLQKIYVTKNPKPADERHLFDKSFDGSFYAFAHGQYHQFFRDLMTLGGHQDVYLLDTNGNVIYSVRKGNDFAETLSGPVLADSGLAEVYTAALALTNMAHAKIWLRALLPRLLLTQTG</sequence>
<accession>A0A126UWV9</accession>
<dbReference type="EMBL" id="CP014327">
    <property type="protein sequence ID" value="AML50541.1"/>
    <property type="molecule type" value="Genomic_DNA"/>
</dbReference>
<reference evidence="1 2" key="1">
    <citation type="submission" date="2016-02" db="EMBL/GenBank/DDBJ databases">
        <title>Complete genome sequence of Halocynthiibacter arcticus PAMC 20958t from arctic marine sediment.</title>
        <authorList>
            <person name="Lee Y.M."/>
            <person name="Baek K."/>
            <person name="Lee H.K."/>
            <person name="Shin S.C."/>
        </authorList>
    </citation>
    <scope>NUCLEOTIDE SEQUENCE [LARGE SCALE GENOMIC DNA]</scope>
    <source>
        <strain evidence="1">PAMC 20958</strain>
    </source>
</reference>
<proteinExistence type="predicted"/>